<dbReference type="EMBL" id="AWFH01000001">
    <property type="protein sequence ID" value="KCZ64830.1"/>
    <property type="molecule type" value="Genomic_DNA"/>
</dbReference>
<accession>A0A059EB40</accession>
<keyword evidence="2" id="KW-1185">Reference proteome</keyword>
<dbReference type="STRING" id="1280948.HY36_00225"/>
<evidence type="ECO:0000313" key="2">
    <source>
        <dbReference type="Proteomes" id="UP000024547"/>
    </source>
</evidence>
<dbReference type="PATRIC" id="fig|1280948.3.peg.46"/>
<comment type="caution">
    <text evidence="1">The sequence shown here is derived from an EMBL/GenBank/DDBJ whole genome shotgun (WGS) entry which is preliminary data.</text>
</comment>
<protein>
    <recommendedName>
        <fullName evidence="3">Ribosomal protein L7/L12 C-terminal domain-containing protein</fullName>
    </recommendedName>
</protein>
<gene>
    <name evidence="1" type="ORF">HY36_00225</name>
</gene>
<organism evidence="1 2">
    <name type="scientific">Hyphomonas atlantica</name>
    <dbReference type="NCBI Taxonomy" id="1280948"/>
    <lineage>
        <taxon>Bacteria</taxon>
        <taxon>Pseudomonadati</taxon>
        <taxon>Pseudomonadota</taxon>
        <taxon>Alphaproteobacteria</taxon>
        <taxon>Hyphomonadales</taxon>
        <taxon>Hyphomonadaceae</taxon>
        <taxon>Hyphomonas</taxon>
    </lineage>
</organism>
<dbReference type="InterPro" id="IPR014719">
    <property type="entry name" value="Ribosomal_bL12_C/ClpS-like"/>
</dbReference>
<evidence type="ECO:0008006" key="3">
    <source>
        <dbReference type="Google" id="ProtNLM"/>
    </source>
</evidence>
<dbReference type="AlphaFoldDB" id="A0A059EB40"/>
<evidence type="ECO:0000313" key="1">
    <source>
        <dbReference type="EMBL" id="KCZ64830.1"/>
    </source>
</evidence>
<dbReference type="Gene3D" id="3.30.1390.10">
    <property type="match status" value="1"/>
</dbReference>
<sequence length="120" mass="13200">MPGRLTAPPLQAEPGYILNTFAHALTQPETLVLMALAFGLGFLVRGIGKNSTSPPILTQAQVEDALSRVTKARWAEIDRAIDDRKKLLAIKLLREQTGLGLKASKEAIEARMQSRHRMRG</sequence>
<proteinExistence type="predicted"/>
<name>A0A059EB40_9PROT</name>
<dbReference type="Proteomes" id="UP000024547">
    <property type="component" value="Unassembled WGS sequence"/>
</dbReference>
<reference evidence="1 2" key="1">
    <citation type="journal article" date="2014" name="Antonie Van Leeuwenhoek">
        <title>Hyphomonas beringensis sp. nov. and Hyphomonas chukchiensis sp. nov., isolated from surface seawater of the Bering Sea and Chukchi Sea.</title>
        <authorList>
            <person name="Li C."/>
            <person name="Lai Q."/>
            <person name="Li G."/>
            <person name="Dong C."/>
            <person name="Wang J."/>
            <person name="Liao Y."/>
            <person name="Shao Z."/>
        </authorList>
    </citation>
    <scope>NUCLEOTIDE SEQUENCE [LARGE SCALE GENOMIC DNA]</scope>
    <source>
        <strain evidence="1 2">22II1-22F38</strain>
    </source>
</reference>